<dbReference type="RefSeq" id="WP_305469537.1">
    <property type="nucleotide sequence ID" value="NZ_CP117451.1"/>
</dbReference>
<organism evidence="1 2">
    <name type="scientific">Pseudomonas beijingensis</name>
    <dbReference type="NCBI Taxonomy" id="2954101"/>
    <lineage>
        <taxon>Bacteria</taxon>
        <taxon>Pseudomonadati</taxon>
        <taxon>Pseudomonadota</taxon>
        <taxon>Gammaproteobacteria</taxon>
        <taxon>Pseudomonadales</taxon>
        <taxon>Pseudomonadaceae</taxon>
        <taxon>Pseudomonas</taxon>
    </lineage>
</organism>
<dbReference type="Proteomes" id="UP001224838">
    <property type="component" value="Chromosome"/>
</dbReference>
<dbReference type="EMBL" id="CP117451">
    <property type="protein sequence ID" value="WLH01921.1"/>
    <property type="molecule type" value="Genomic_DNA"/>
</dbReference>
<name>A0ABY9FEC5_9PSED</name>
<sequence length="225" mass="25397">MNIERLQAGERLFHSRDATTAAVVGSSLLSFDQRLSPQDREDICLSNLYAQMATRSAYQDGLVGSWFSYYRNTLRYLGWDSARSLRPGQAGEGSMAESISRQLSQAFDERFARPATESIGALERNPKALEVFERASLQHDSAFFQITSCLPKSPGRIEVALYHKQFSLRKAVSTFLFWPIEQVVQTSLEEMAVVTFNTLHYATYREKVLAAVIAETTRNIHALKC</sequence>
<accession>A0ABY9FEC5</accession>
<protein>
    <submittedName>
        <fullName evidence="1">Uncharacterized protein</fullName>
    </submittedName>
</protein>
<evidence type="ECO:0000313" key="1">
    <source>
        <dbReference type="EMBL" id="WLH01921.1"/>
    </source>
</evidence>
<reference evidence="1 2" key="1">
    <citation type="submission" date="2023-02" db="EMBL/GenBank/DDBJ databases">
        <title>Evolution of Hrp T3SS in non-pathogenic Pseudomonas fluorescens.</title>
        <authorList>
            <person name="Liao K."/>
            <person name="Wei H."/>
            <person name="Gu Y."/>
        </authorList>
    </citation>
    <scope>NUCLEOTIDE SEQUENCE [LARGE SCALE GENOMIC DNA]</scope>
    <source>
        <strain evidence="1 2">FP2034</strain>
    </source>
</reference>
<gene>
    <name evidence="1" type="ORF">PSH92_03345</name>
</gene>
<proteinExistence type="predicted"/>
<evidence type="ECO:0000313" key="2">
    <source>
        <dbReference type="Proteomes" id="UP001224838"/>
    </source>
</evidence>
<keyword evidence="2" id="KW-1185">Reference proteome</keyword>